<comment type="caution">
    <text evidence="1">The sequence shown here is derived from an EMBL/GenBank/DDBJ whole genome shotgun (WGS) entry which is preliminary data.</text>
</comment>
<evidence type="ECO:0000313" key="2">
    <source>
        <dbReference type="Proteomes" id="UP001497480"/>
    </source>
</evidence>
<proteinExistence type="predicted"/>
<name>A0AAV1WAP2_LUPLU</name>
<keyword evidence="2" id="KW-1185">Reference proteome</keyword>
<dbReference type="AlphaFoldDB" id="A0AAV1WAP2"/>
<sequence>MELIMVDYYDFGGIKGDLQSVFSDFSVQLDDILSGATHQFANPLAAAANSVSVAAGVGNFGVAGSQELEEDAVAAERILHVDLADLHHVQFRDFRDIAATQDNYAEIAGLGTGGGIATRSPVVSNEVRTTIYTHELLSIKKVSFMFSKT</sequence>
<evidence type="ECO:0000313" key="1">
    <source>
        <dbReference type="EMBL" id="CAL0306424.1"/>
    </source>
</evidence>
<reference evidence="1 2" key="1">
    <citation type="submission" date="2024-03" db="EMBL/GenBank/DDBJ databases">
        <authorList>
            <person name="Martinez-Hernandez J."/>
        </authorList>
    </citation>
    <scope>NUCLEOTIDE SEQUENCE [LARGE SCALE GENOMIC DNA]</scope>
</reference>
<accession>A0AAV1WAP2</accession>
<gene>
    <name evidence="1" type="ORF">LLUT_LOCUS7484</name>
</gene>
<organism evidence="1 2">
    <name type="scientific">Lupinus luteus</name>
    <name type="common">European yellow lupine</name>
    <dbReference type="NCBI Taxonomy" id="3873"/>
    <lineage>
        <taxon>Eukaryota</taxon>
        <taxon>Viridiplantae</taxon>
        <taxon>Streptophyta</taxon>
        <taxon>Embryophyta</taxon>
        <taxon>Tracheophyta</taxon>
        <taxon>Spermatophyta</taxon>
        <taxon>Magnoliopsida</taxon>
        <taxon>eudicotyledons</taxon>
        <taxon>Gunneridae</taxon>
        <taxon>Pentapetalae</taxon>
        <taxon>rosids</taxon>
        <taxon>fabids</taxon>
        <taxon>Fabales</taxon>
        <taxon>Fabaceae</taxon>
        <taxon>Papilionoideae</taxon>
        <taxon>50 kb inversion clade</taxon>
        <taxon>genistoids sensu lato</taxon>
        <taxon>core genistoids</taxon>
        <taxon>Genisteae</taxon>
        <taxon>Lupinus</taxon>
    </lineage>
</organism>
<dbReference type="EMBL" id="CAXHTB010000005">
    <property type="protein sequence ID" value="CAL0306424.1"/>
    <property type="molecule type" value="Genomic_DNA"/>
</dbReference>
<protein>
    <submittedName>
        <fullName evidence="1">Uncharacterized protein</fullName>
    </submittedName>
</protein>
<dbReference type="Proteomes" id="UP001497480">
    <property type="component" value="Unassembled WGS sequence"/>
</dbReference>